<dbReference type="FunFam" id="3.50.30.30:FF:000005">
    <property type="entry name" value="subtilisin-like protease SBT1.5"/>
    <property type="match status" value="1"/>
</dbReference>
<evidence type="ECO:0000256" key="3">
    <source>
        <dbReference type="ARBA" id="ARBA00022664"/>
    </source>
</evidence>
<keyword evidence="3" id="KW-0507">mRNA processing</keyword>
<evidence type="ECO:0000256" key="2">
    <source>
        <dbReference type="ARBA" id="ARBA00011073"/>
    </source>
</evidence>
<accession>A0A3L6S893</accession>
<evidence type="ECO:0000256" key="5">
    <source>
        <dbReference type="ARBA" id="ARBA00022722"/>
    </source>
</evidence>
<feature type="domain" description="CCHC-type" evidence="15">
    <location>
        <begin position="264"/>
        <end position="279"/>
    </location>
</feature>
<feature type="compositionally biased region" description="Polar residues" evidence="14">
    <location>
        <begin position="858"/>
        <end position="874"/>
    </location>
</feature>
<keyword evidence="5" id="KW-0540">Nuclease</keyword>
<dbReference type="Proteomes" id="UP000275267">
    <property type="component" value="Unassembled WGS sequence"/>
</dbReference>
<dbReference type="GO" id="GO:0005634">
    <property type="term" value="C:nucleus"/>
    <property type="evidence" value="ECO:0007669"/>
    <property type="project" value="TreeGrafter"/>
</dbReference>
<keyword evidence="6" id="KW-0479">Metal-binding</keyword>
<dbReference type="FunFam" id="3.40.50.12390:FF:000003">
    <property type="entry name" value="5'-3' exoribonuclease"/>
    <property type="match status" value="1"/>
</dbReference>
<evidence type="ECO:0000256" key="10">
    <source>
        <dbReference type="ARBA" id="ARBA00022833"/>
    </source>
</evidence>
<dbReference type="Pfam" id="PF17846">
    <property type="entry name" value="XRN_M"/>
    <property type="match status" value="1"/>
</dbReference>
<evidence type="ECO:0000256" key="12">
    <source>
        <dbReference type="PROSITE-ProRule" id="PRU00047"/>
    </source>
</evidence>
<dbReference type="InterPro" id="IPR027073">
    <property type="entry name" value="5_3_exoribonuclease"/>
</dbReference>
<evidence type="ECO:0000256" key="14">
    <source>
        <dbReference type="SAM" id="MobiDB-lite"/>
    </source>
</evidence>
<evidence type="ECO:0000259" key="15">
    <source>
        <dbReference type="PROSITE" id="PS50158"/>
    </source>
</evidence>
<dbReference type="InterPro" id="IPR000209">
    <property type="entry name" value="Peptidase_S8/S53_dom"/>
</dbReference>
<dbReference type="Pfam" id="PF00082">
    <property type="entry name" value="Peptidase_S8"/>
    <property type="match status" value="1"/>
</dbReference>
<evidence type="ECO:0000256" key="9">
    <source>
        <dbReference type="ARBA" id="ARBA00022825"/>
    </source>
</evidence>
<organism evidence="16 17">
    <name type="scientific">Panicum miliaceum</name>
    <name type="common">Proso millet</name>
    <name type="synonym">Broomcorn millet</name>
    <dbReference type="NCBI Taxonomy" id="4540"/>
    <lineage>
        <taxon>Eukaryota</taxon>
        <taxon>Viridiplantae</taxon>
        <taxon>Streptophyta</taxon>
        <taxon>Embryophyta</taxon>
        <taxon>Tracheophyta</taxon>
        <taxon>Spermatophyta</taxon>
        <taxon>Magnoliopsida</taxon>
        <taxon>Liliopsida</taxon>
        <taxon>Poales</taxon>
        <taxon>Poaceae</taxon>
        <taxon>PACMAD clade</taxon>
        <taxon>Panicoideae</taxon>
        <taxon>Panicodae</taxon>
        <taxon>Paniceae</taxon>
        <taxon>Panicinae</taxon>
        <taxon>Panicum</taxon>
        <taxon>Panicum sect. Panicum</taxon>
    </lineage>
</organism>
<evidence type="ECO:0000313" key="16">
    <source>
        <dbReference type="EMBL" id="RLN17217.1"/>
    </source>
</evidence>
<dbReference type="SUPFAM" id="SSF52743">
    <property type="entry name" value="Subtilisin-like"/>
    <property type="match status" value="1"/>
</dbReference>
<dbReference type="InterPro" id="IPR001878">
    <property type="entry name" value="Znf_CCHC"/>
</dbReference>
<dbReference type="SMART" id="SM00343">
    <property type="entry name" value="ZnF_C2HC"/>
    <property type="match status" value="1"/>
</dbReference>
<evidence type="ECO:0000256" key="1">
    <source>
        <dbReference type="ARBA" id="ARBA00006994"/>
    </source>
</evidence>
<feature type="region of interest" description="Disordered" evidence="14">
    <location>
        <begin position="852"/>
        <end position="964"/>
    </location>
</feature>
<name>A0A3L6S893_PANMI</name>
<dbReference type="PANTHER" id="PTHR12341">
    <property type="entry name" value="5'-&gt;3' EXORIBONUCLEASE"/>
    <property type="match status" value="1"/>
</dbReference>
<dbReference type="InterPro" id="IPR041412">
    <property type="entry name" value="Xrn1_helical"/>
</dbReference>
<keyword evidence="13" id="KW-0175">Coiled coil</keyword>
<dbReference type="GO" id="GO:0010587">
    <property type="term" value="P:miRNA catabolic process"/>
    <property type="evidence" value="ECO:0007669"/>
    <property type="project" value="UniProtKB-ARBA"/>
</dbReference>
<dbReference type="PROSITE" id="PS50158">
    <property type="entry name" value="ZF_CCHC"/>
    <property type="match status" value="1"/>
</dbReference>
<keyword evidence="8" id="KW-0378">Hydrolase</keyword>
<evidence type="ECO:0000256" key="11">
    <source>
        <dbReference type="ARBA" id="ARBA00022839"/>
    </source>
</evidence>
<dbReference type="PANTHER" id="PTHR12341:SF74">
    <property type="entry name" value="5'-3' EXORIBONUCLEASE 4"/>
    <property type="match status" value="1"/>
</dbReference>
<dbReference type="InterPro" id="IPR023828">
    <property type="entry name" value="Peptidase_S8_Ser-AS"/>
</dbReference>
<dbReference type="GO" id="GO:0004534">
    <property type="term" value="F:5'-3' RNA exonuclease activity"/>
    <property type="evidence" value="ECO:0007669"/>
    <property type="project" value="TreeGrafter"/>
</dbReference>
<dbReference type="PROSITE" id="PS00138">
    <property type="entry name" value="SUBTILASE_SER"/>
    <property type="match status" value="1"/>
</dbReference>
<dbReference type="CDD" id="cd18673">
    <property type="entry name" value="PIN_XRN1-2-like"/>
    <property type="match status" value="1"/>
</dbReference>
<dbReference type="InterPro" id="IPR036852">
    <property type="entry name" value="Peptidase_S8/S53_dom_sf"/>
</dbReference>
<evidence type="ECO:0000256" key="7">
    <source>
        <dbReference type="ARBA" id="ARBA00022771"/>
    </source>
</evidence>
<keyword evidence="7 12" id="KW-0863">Zinc-finger</keyword>
<dbReference type="Pfam" id="PF03159">
    <property type="entry name" value="XRN_N"/>
    <property type="match status" value="1"/>
</dbReference>
<dbReference type="GO" id="GO:0006508">
    <property type="term" value="P:proteolysis"/>
    <property type="evidence" value="ECO:0007669"/>
    <property type="project" value="UniProtKB-KW"/>
</dbReference>
<dbReference type="GO" id="GO:0000956">
    <property type="term" value="P:nuclear-transcribed mRNA catabolic process"/>
    <property type="evidence" value="ECO:0007669"/>
    <property type="project" value="TreeGrafter"/>
</dbReference>
<feature type="compositionally biased region" description="Polar residues" evidence="14">
    <location>
        <begin position="886"/>
        <end position="898"/>
    </location>
</feature>
<comment type="similarity">
    <text evidence="1">Belongs to the 5'-3' exonuclease family. XRN2/RAT1 subfamily.</text>
</comment>
<gene>
    <name evidence="16" type="ORF">C2845_PM02G45160</name>
</gene>
<dbReference type="GO" id="GO:0004252">
    <property type="term" value="F:serine-type endopeptidase activity"/>
    <property type="evidence" value="ECO:0007669"/>
    <property type="project" value="InterPro"/>
</dbReference>
<comment type="caution">
    <text evidence="16">The sequence shown here is derived from an EMBL/GenBank/DDBJ whole genome shotgun (WGS) entry which is preliminary data.</text>
</comment>
<keyword evidence="9" id="KW-0720">Serine protease</keyword>
<keyword evidence="4" id="KW-0645">Protease</keyword>
<feature type="coiled-coil region" evidence="13">
    <location>
        <begin position="397"/>
        <end position="424"/>
    </location>
</feature>
<proteinExistence type="inferred from homology"/>
<dbReference type="GO" id="GO:0008270">
    <property type="term" value="F:zinc ion binding"/>
    <property type="evidence" value="ECO:0007669"/>
    <property type="project" value="UniProtKB-KW"/>
</dbReference>
<dbReference type="SUPFAM" id="SSF57756">
    <property type="entry name" value="Retrovirus zinc finger-like domains"/>
    <property type="match status" value="1"/>
</dbReference>
<dbReference type="CDD" id="cd02120">
    <property type="entry name" value="PA_subtilisin_like"/>
    <property type="match status" value="1"/>
</dbReference>
<feature type="compositionally biased region" description="Basic and acidic residues" evidence="14">
    <location>
        <begin position="935"/>
        <end position="960"/>
    </location>
</feature>
<evidence type="ECO:0000256" key="8">
    <source>
        <dbReference type="ARBA" id="ARBA00022801"/>
    </source>
</evidence>
<dbReference type="Gene3D" id="3.50.30.30">
    <property type="match status" value="1"/>
</dbReference>
<protein>
    <recommendedName>
        <fullName evidence="15">CCHC-type domain-containing protein</fullName>
    </recommendedName>
</protein>
<dbReference type="EMBL" id="PQIB02000005">
    <property type="protein sequence ID" value="RLN17217.1"/>
    <property type="molecule type" value="Genomic_DNA"/>
</dbReference>
<dbReference type="FunFam" id="1.25.40.1050:FF:000002">
    <property type="entry name" value="5'-3' exoribonuclease"/>
    <property type="match status" value="1"/>
</dbReference>
<dbReference type="InterPro" id="IPR036875">
    <property type="entry name" value="Znf_CCHC_sf"/>
</dbReference>
<dbReference type="InterPro" id="IPR004859">
    <property type="entry name" value="Xrn1_N"/>
</dbReference>
<reference evidence="17" key="1">
    <citation type="journal article" date="2019" name="Nat. Commun.">
        <title>The genome of broomcorn millet.</title>
        <authorList>
            <person name="Zou C."/>
            <person name="Miki D."/>
            <person name="Li D."/>
            <person name="Tang Q."/>
            <person name="Xiao L."/>
            <person name="Rajput S."/>
            <person name="Deng P."/>
            <person name="Jia W."/>
            <person name="Huang R."/>
            <person name="Zhang M."/>
            <person name="Sun Y."/>
            <person name="Hu J."/>
            <person name="Fu X."/>
            <person name="Schnable P.S."/>
            <person name="Li F."/>
            <person name="Zhang H."/>
            <person name="Feng B."/>
            <person name="Zhu X."/>
            <person name="Liu R."/>
            <person name="Schnable J.C."/>
            <person name="Zhu J.-K."/>
            <person name="Zhang H."/>
        </authorList>
    </citation>
    <scope>NUCLEOTIDE SEQUENCE [LARGE SCALE GENOMIC DNA]</scope>
</reference>
<evidence type="ECO:0000313" key="17">
    <source>
        <dbReference type="Proteomes" id="UP000275267"/>
    </source>
</evidence>
<evidence type="ECO:0000256" key="4">
    <source>
        <dbReference type="ARBA" id="ARBA00022670"/>
    </source>
</evidence>
<dbReference type="OrthoDB" id="372487at2759"/>
<dbReference type="Gene3D" id="3.40.50.200">
    <property type="entry name" value="Peptidase S8/S53 domain"/>
    <property type="match status" value="1"/>
</dbReference>
<keyword evidence="17" id="KW-1185">Reference proteome</keyword>
<evidence type="ECO:0000256" key="13">
    <source>
        <dbReference type="SAM" id="Coils"/>
    </source>
</evidence>
<dbReference type="Gene3D" id="3.40.50.12390">
    <property type="match status" value="2"/>
</dbReference>
<dbReference type="GO" id="GO:0006397">
    <property type="term" value="P:mRNA processing"/>
    <property type="evidence" value="ECO:0007669"/>
    <property type="project" value="UniProtKB-KW"/>
</dbReference>
<dbReference type="GO" id="GO:0003723">
    <property type="term" value="F:RNA binding"/>
    <property type="evidence" value="ECO:0007669"/>
    <property type="project" value="TreeGrafter"/>
</dbReference>
<keyword evidence="10" id="KW-0862">Zinc</keyword>
<sequence length="1392" mass="155587">MGVPAFYRWLADRYPLTVSDAEEEEPVELEPGAFVPVDLRRPNPNGLEFDNLYLDMNGIIHPCFHPEGRPAPTTYDEVFKSIFDYIDHLFGLVRPRKLLYMAIDGVAPRAKMNQQRSRRFRAAKDVADAAAEEERLRKEFEAEGRTLAQKEKSEAIDSNVITPGTQFMFVLSTALQYYIQLRLNHTLGWQSVKVILSDSNVPGEGEHKIMSYIRLQRNLPGFDPNTRHCLYGLDADLIMLALATHEVHFSILREVISMPGQQEKCFLCGQAGHLAAECRGPSQADNFVELPPIHKKKYQFLNIWVLREYLAKDLEIVDAPFKINFERLIDDFVFMCFFVGNDFLPHMPTLEIREGAINLLMSIYRAEFTSMGGYLTDGGEVVLDRVEHFIQSVAVNEEQIFQKRARIQQARENYEERNKIQKENSEENQYVDKVKLGEPGYRERYYAEKFKEEAESKPIAQVRRDVVQKYVEGLCWVMRYYYQGVCSWQWFYPYHYAPFASDLKDLAELEITFFLGQPFKPFDQLMGTLPAASSNALPKYYGDLMTDPNSPLRSFYPKDFEIDMNGKRFAWQGVAKLPFIDEMRLLAETRKLEDTLTEEEKFRNRTMFDIIYVRDSHPLTAQIAFLYQMYNHLPRTDPYVIPIDPAASGGMNGFLCLSERNWYCITVTSPVKGFNGIAQNRVLNATYLNPQYHEHIPEPPMGVIVPAKILKPSDFKPFPVLWHEDNSRRQARDRPQVSGALSGSLLGEAAHRLVKNSLQIRSGSAAGLLDMPYRGAPYGLGNRPRPAGPLGYERGFVDNSYHPHMSRSVPNSHPQFFGDAEANRQPMRILERPNSRSHEASIRASMSKLTIHEGPRPHQNNMMQNSGYWSNQPHPNHYAGPPPQRPMQNINVTRQRPFQTGGFPQQRPVNGVPPPLPPSNWIGKQPSGGPTGVPAKHDPRTVLDRQPKQDNPRSQQDKRQQATKVYRVKTQATNGNGLSESGILGPSVERRDGDRVAGVFVGGAQDIVVWVIVRSRAVVLCGLLLCVRQKLQEMKGRWAPIPHASRVEELTLIFACSERHLALAHSTGARHAASSPPFRTAPCAVAASRTASLPPPHSSPRAQDGFAPWIVTVAAGTLDRTFLTKITLGNNSTYVGQTLYSGKHPAKSMYVEDIASNNADDTDARSCTAGSLNSTRVKGNVVLCFQTRAQRSASVAVETVKKARGVGVIFAQFLTKDIASSFYIPCVQVDYQVGTAILAYTTSMRNPTVQFGSAKTILGELIGPEVAYFSSRGPSSLSPSVLKPDIAAPGVNILAAWTPAAAISSAIGSVNFKIDSGTSMSCPHISGVVALLKSMHPNWSPAAVKSALVTTANVHDNYGFEIVSEAASYSLANPFDYGGGHVDPNKAAHFFN</sequence>
<dbReference type="FunFam" id="3.40.50.12390:FF:000001">
    <property type="entry name" value="5'-3' exoribonuclease"/>
    <property type="match status" value="1"/>
</dbReference>
<keyword evidence="11" id="KW-0269">Exonuclease</keyword>
<comment type="similarity">
    <text evidence="2">Belongs to the peptidase S8 family.</text>
</comment>
<evidence type="ECO:0000256" key="6">
    <source>
        <dbReference type="ARBA" id="ARBA00022723"/>
    </source>
</evidence>
<dbReference type="Gene3D" id="1.25.40.1050">
    <property type="match status" value="1"/>
</dbReference>
<dbReference type="STRING" id="4540.A0A3L6S893"/>